<name>A0A8K0WXV0_9HYPO</name>
<dbReference type="Proteomes" id="UP000813444">
    <property type="component" value="Unassembled WGS sequence"/>
</dbReference>
<dbReference type="InterPro" id="IPR036770">
    <property type="entry name" value="Ankyrin_rpt-contain_sf"/>
</dbReference>
<dbReference type="InterPro" id="IPR002110">
    <property type="entry name" value="Ankyrin_rpt"/>
</dbReference>
<dbReference type="PROSITE" id="PS50088">
    <property type="entry name" value="ANK_REPEAT"/>
    <property type="match status" value="1"/>
</dbReference>
<keyword evidence="1" id="KW-0677">Repeat</keyword>
<protein>
    <submittedName>
        <fullName evidence="4">Ankyrin repeat-containing domain protein</fullName>
    </submittedName>
</protein>
<evidence type="ECO:0000256" key="2">
    <source>
        <dbReference type="ARBA" id="ARBA00023043"/>
    </source>
</evidence>
<keyword evidence="5" id="KW-1185">Reference proteome</keyword>
<feature type="repeat" description="ANK" evidence="3">
    <location>
        <begin position="260"/>
        <end position="293"/>
    </location>
</feature>
<dbReference type="PANTHER" id="PTHR24198">
    <property type="entry name" value="ANKYRIN REPEAT AND PROTEIN KINASE DOMAIN-CONTAINING PROTEIN"/>
    <property type="match status" value="1"/>
</dbReference>
<dbReference type="SUPFAM" id="SSF48403">
    <property type="entry name" value="Ankyrin repeat"/>
    <property type="match status" value="1"/>
</dbReference>
<comment type="caution">
    <text evidence="4">The sequence shown here is derived from an EMBL/GenBank/DDBJ whole genome shotgun (WGS) entry which is preliminary data.</text>
</comment>
<keyword evidence="2 3" id="KW-0040">ANK repeat</keyword>
<accession>A0A8K0WXV0</accession>
<gene>
    <name evidence="4" type="ORF">B0I35DRAFT_474188</name>
</gene>
<dbReference type="Pfam" id="PF00023">
    <property type="entry name" value="Ank"/>
    <property type="match status" value="1"/>
</dbReference>
<dbReference type="SMART" id="SM00248">
    <property type="entry name" value="ANK"/>
    <property type="match status" value="7"/>
</dbReference>
<organism evidence="4 5">
    <name type="scientific">Stachybotrys elegans</name>
    <dbReference type="NCBI Taxonomy" id="80388"/>
    <lineage>
        <taxon>Eukaryota</taxon>
        <taxon>Fungi</taxon>
        <taxon>Dikarya</taxon>
        <taxon>Ascomycota</taxon>
        <taxon>Pezizomycotina</taxon>
        <taxon>Sordariomycetes</taxon>
        <taxon>Hypocreomycetidae</taxon>
        <taxon>Hypocreales</taxon>
        <taxon>Stachybotryaceae</taxon>
        <taxon>Stachybotrys</taxon>
    </lineage>
</organism>
<dbReference type="PANTHER" id="PTHR24198:SF165">
    <property type="entry name" value="ANKYRIN REPEAT-CONTAINING PROTEIN-RELATED"/>
    <property type="match status" value="1"/>
</dbReference>
<evidence type="ECO:0000256" key="3">
    <source>
        <dbReference type="PROSITE-ProRule" id="PRU00023"/>
    </source>
</evidence>
<evidence type="ECO:0000313" key="5">
    <source>
        <dbReference type="Proteomes" id="UP000813444"/>
    </source>
</evidence>
<dbReference type="AlphaFoldDB" id="A0A8K0WXV0"/>
<sequence>MSSASSQADSTESLRSIPRACLPLEIWYHIFSHVDRKGLTTLTRIGSLQWMLVSWAARDTLYGREVSTFKRKLDMGDAMRSACQTDNVGTLNRILTAADSGVYQNNKEHEFGLFGRYLAIRTQTFYTAMVLAICHESINVVRRLLDVGVDQDLRGDQDKYMKIKETPGIRYYNYRTFLGHAIRVGSFEIMCLLLDRGAPFVAKYRRYKPDWTPLHLSPNDYGAIQGVNRSALAYAAQWRSRKMFLELLERGEDVNGRDVFERTPLHFVAEALDCIDVIDLMLKRGADPLVKDMYGRNLLHFVAECSPWADGFSLKYADAAVKRIVGLGVDIRERIPNAIATWSPGFDVEFDACPLDQAIGSRNCHVVRALLNHGAKIHGEEGRLSPLNHLLSHLPMLTDGEPSRGLPQSAESLQLLDCILVLLDCGAKLRYRHFHWLITRGFVTEARHVVSYARSRDIMPAYKDDPLHISTWETMIRDGHRNRRVFPKILEFMVDAFPPPFKDKEWRKANADKWKPFRLTLINSSWQEDEVVSNFTATLLKYTGVKDISENGMNVIMLLITNRFFEIDERLGVLKQVAKLVDLNTSDDKGLTIFDHAMLKLIDFHDPEQFDFEGFIDLMVECGMRLDKVMTKEKLAEHYKLLLKRRPKGYTVDPETMLDLLERWIRGPQFEDMRKGKRHAMLGAIKRFDKGKGPAKEPSGSGPE</sequence>
<dbReference type="Gene3D" id="1.25.40.20">
    <property type="entry name" value="Ankyrin repeat-containing domain"/>
    <property type="match status" value="2"/>
</dbReference>
<dbReference type="EMBL" id="JAGPNK010000001">
    <property type="protein sequence ID" value="KAH7329610.1"/>
    <property type="molecule type" value="Genomic_DNA"/>
</dbReference>
<reference evidence="4" key="1">
    <citation type="journal article" date="2021" name="Nat. Commun.">
        <title>Genetic determinants of endophytism in the Arabidopsis root mycobiome.</title>
        <authorList>
            <person name="Mesny F."/>
            <person name="Miyauchi S."/>
            <person name="Thiergart T."/>
            <person name="Pickel B."/>
            <person name="Atanasova L."/>
            <person name="Karlsson M."/>
            <person name="Huettel B."/>
            <person name="Barry K.W."/>
            <person name="Haridas S."/>
            <person name="Chen C."/>
            <person name="Bauer D."/>
            <person name="Andreopoulos W."/>
            <person name="Pangilinan J."/>
            <person name="LaButti K."/>
            <person name="Riley R."/>
            <person name="Lipzen A."/>
            <person name="Clum A."/>
            <person name="Drula E."/>
            <person name="Henrissat B."/>
            <person name="Kohler A."/>
            <person name="Grigoriev I.V."/>
            <person name="Martin F.M."/>
            <person name="Hacquard S."/>
        </authorList>
    </citation>
    <scope>NUCLEOTIDE SEQUENCE</scope>
    <source>
        <strain evidence="4">MPI-CAGE-CH-0235</strain>
    </source>
</reference>
<proteinExistence type="predicted"/>
<evidence type="ECO:0000256" key="1">
    <source>
        <dbReference type="ARBA" id="ARBA00022737"/>
    </source>
</evidence>
<evidence type="ECO:0000313" key="4">
    <source>
        <dbReference type="EMBL" id="KAH7329610.1"/>
    </source>
</evidence>
<dbReference type="OrthoDB" id="341259at2759"/>